<keyword evidence="1" id="KW-0472">Membrane</keyword>
<accession>A0AA86T289</accession>
<dbReference type="EMBL" id="OY731403">
    <property type="protein sequence ID" value="CAJ1963868.1"/>
    <property type="molecule type" value="Genomic_DNA"/>
</dbReference>
<feature type="transmembrane region" description="Helical" evidence="1">
    <location>
        <begin position="66"/>
        <end position="86"/>
    </location>
</feature>
<proteinExistence type="predicted"/>
<feature type="transmembrane region" description="Helical" evidence="1">
    <location>
        <begin position="35"/>
        <end position="54"/>
    </location>
</feature>
<dbReference type="AlphaFoldDB" id="A0AA86T289"/>
<gene>
    <name evidence="2" type="ORF">AYBTSS11_LOCUS20004</name>
</gene>
<dbReference type="Gramene" id="rna-AYBTSS11_LOCUS20004">
    <property type="protein sequence ID" value="CAJ1963868.1"/>
    <property type="gene ID" value="gene-AYBTSS11_LOCUS20004"/>
</dbReference>
<dbReference type="Proteomes" id="UP001189624">
    <property type="component" value="Chromosome 6"/>
</dbReference>
<keyword evidence="1" id="KW-0812">Transmembrane</keyword>
<evidence type="ECO:0000313" key="2">
    <source>
        <dbReference type="EMBL" id="CAJ1963868.1"/>
    </source>
</evidence>
<protein>
    <submittedName>
        <fullName evidence="2">Uncharacterized protein</fullName>
    </submittedName>
</protein>
<keyword evidence="1" id="KW-1133">Transmembrane helix</keyword>
<evidence type="ECO:0000313" key="3">
    <source>
        <dbReference type="Proteomes" id="UP001189624"/>
    </source>
</evidence>
<reference evidence="2" key="1">
    <citation type="submission" date="2023-10" db="EMBL/GenBank/DDBJ databases">
        <authorList>
            <person name="Domelevo Entfellner J.-B."/>
        </authorList>
    </citation>
    <scope>NUCLEOTIDE SEQUENCE</scope>
</reference>
<organism evidence="2 3">
    <name type="scientific">Sphenostylis stenocarpa</name>
    <dbReference type="NCBI Taxonomy" id="92480"/>
    <lineage>
        <taxon>Eukaryota</taxon>
        <taxon>Viridiplantae</taxon>
        <taxon>Streptophyta</taxon>
        <taxon>Embryophyta</taxon>
        <taxon>Tracheophyta</taxon>
        <taxon>Spermatophyta</taxon>
        <taxon>Magnoliopsida</taxon>
        <taxon>eudicotyledons</taxon>
        <taxon>Gunneridae</taxon>
        <taxon>Pentapetalae</taxon>
        <taxon>rosids</taxon>
        <taxon>fabids</taxon>
        <taxon>Fabales</taxon>
        <taxon>Fabaceae</taxon>
        <taxon>Papilionoideae</taxon>
        <taxon>50 kb inversion clade</taxon>
        <taxon>NPAAA clade</taxon>
        <taxon>indigoferoid/millettioid clade</taxon>
        <taxon>Phaseoleae</taxon>
        <taxon>Sphenostylis</taxon>
    </lineage>
</organism>
<keyword evidence="3" id="KW-1185">Reference proteome</keyword>
<name>A0AA86T289_9FABA</name>
<sequence>MLTLLATLALLNLFCLGMFIKQVFIIEGGLRIFDTMALQVLLSGVLVLINIPVYQGLFLRKDKGRLPISVAVQSTTLALSACVLFISTLDHMFHIFVSNVGLKFQQLFYKTNRSYIPL</sequence>
<evidence type="ECO:0000256" key="1">
    <source>
        <dbReference type="SAM" id="Phobius"/>
    </source>
</evidence>